<accession>A0A8S5TDE7</accession>
<feature type="compositionally biased region" description="Polar residues" evidence="1">
    <location>
        <begin position="74"/>
        <end position="84"/>
    </location>
</feature>
<sequence length="419" mass="48746">MIINPLTSLLIRPLILGISPIGFPRANNLNHRTTTMIMILRTKRTLTTTLMTPRMTGSECPFLSRIIRPRSQHGTKSTRITISHPTPRPTLRTRRPLNRVTTSIHNSPIKPDRHIINSIVGFIRVTLKNLRGRNRPSQRGGSIKLVIHDQTRIHTIQPAKIRHKPGSQRCRTIMAGTLQLHTQTNILRVTHLPRTPQTTKLRIIARILPSKPDRLTLILSGNKPRLNPRSHRLSYLVRLTRYSPSQCRQRVRRLSTMTHHSLNLHIIKPQHLQHRTRISRQNTGTNKLRHGISRSRPGRRRSITPTQTNITKKIGLINTRIQRLGSQKTNRQPALTKRRLTPLSTLHKPRFLGSQSLPTRWIRRDKPEIAFRNRSLTRRQLRQQSHLIRIRCRTIDRKRPHIRSVTIIILIHSPHRSHR</sequence>
<reference evidence="2" key="1">
    <citation type="journal article" date="2021" name="Proc. Natl. Acad. Sci. U.S.A.">
        <title>A Catalog of Tens of Thousands of Viruses from Human Metagenomes Reveals Hidden Associations with Chronic Diseases.</title>
        <authorList>
            <person name="Tisza M.J."/>
            <person name="Buck C.B."/>
        </authorList>
    </citation>
    <scope>NUCLEOTIDE SEQUENCE</scope>
    <source>
        <strain evidence="2">CtkV91</strain>
    </source>
</reference>
<feature type="region of interest" description="Disordered" evidence="1">
    <location>
        <begin position="280"/>
        <end position="303"/>
    </location>
</feature>
<name>A0A8S5TDE7_9CAUD</name>
<organism evidence="2">
    <name type="scientific">Siphoviridae sp. ctkV91</name>
    <dbReference type="NCBI Taxonomy" id="2827924"/>
    <lineage>
        <taxon>Viruses</taxon>
        <taxon>Duplodnaviria</taxon>
        <taxon>Heunggongvirae</taxon>
        <taxon>Uroviricota</taxon>
        <taxon>Caudoviricetes</taxon>
    </lineage>
</organism>
<proteinExistence type="predicted"/>
<evidence type="ECO:0000313" key="2">
    <source>
        <dbReference type="EMBL" id="DAF61297.1"/>
    </source>
</evidence>
<feature type="compositionally biased region" description="Basic residues" evidence="1">
    <location>
        <begin position="287"/>
        <end position="302"/>
    </location>
</feature>
<evidence type="ECO:0000256" key="1">
    <source>
        <dbReference type="SAM" id="MobiDB-lite"/>
    </source>
</evidence>
<protein>
    <submittedName>
        <fullName evidence="2">Uncharacterized protein</fullName>
    </submittedName>
</protein>
<dbReference type="EMBL" id="BK032807">
    <property type="protein sequence ID" value="DAF61297.1"/>
    <property type="molecule type" value="Genomic_DNA"/>
</dbReference>
<feature type="region of interest" description="Disordered" evidence="1">
    <location>
        <begin position="71"/>
        <end position="92"/>
    </location>
</feature>